<dbReference type="InterPro" id="IPR029071">
    <property type="entry name" value="Ubiquitin-like_domsf"/>
</dbReference>
<dbReference type="Gene3D" id="1.10.8.10">
    <property type="entry name" value="DNA helicase RuvA subunit, C-terminal domain"/>
    <property type="match status" value="1"/>
</dbReference>
<dbReference type="GO" id="GO:0005737">
    <property type="term" value="C:cytoplasm"/>
    <property type="evidence" value="ECO:0007669"/>
    <property type="project" value="UniProtKB-SubCell"/>
</dbReference>
<keyword evidence="8" id="KW-0064">Aspartyl protease</keyword>
<dbReference type="InterPro" id="IPR021109">
    <property type="entry name" value="Peptidase_aspartic_dom_sf"/>
</dbReference>
<dbReference type="SMART" id="SM00213">
    <property type="entry name" value="UBQ"/>
    <property type="match status" value="1"/>
</dbReference>
<dbReference type="PROSITE" id="PS50030">
    <property type="entry name" value="UBA"/>
    <property type="match status" value="1"/>
</dbReference>
<dbReference type="InterPro" id="IPR019103">
    <property type="entry name" value="Peptidase_aspartic_DDI1-type"/>
</dbReference>
<dbReference type="AlphaFoldDB" id="B6QRU4"/>
<dbReference type="Gene3D" id="3.10.20.90">
    <property type="entry name" value="Phosphatidylinositol 3-kinase Catalytic Subunit, Chain A, domain 1"/>
    <property type="match status" value="1"/>
</dbReference>
<name>B6QRU4_TALMQ</name>
<dbReference type="SMART" id="SM00165">
    <property type="entry name" value="UBA"/>
    <property type="match status" value="1"/>
</dbReference>
<feature type="compositionally biased region" description="Polar residues" evidence="10">
    <location>
        <begin position="83"/>
        <end position="96"/>
    </location>
</feature>
<gene>
    <name evidence="13" type="ORF">PMAA_049090</name>
</gene>
<comment type="similarity">
    <text evidence="3">Belongs to the DDI1 family.</text>
</comment>
<feature type="domain" description="UBA" evidence="11">
    <location>
        <begin position="396"/>
        <end position="440"/>
    </location>
</feature>
<reference evidence="14" key="1">
    <citation type="journal article" date="2015" name="Genome Announc.">
        <title>Genome sequence of the AIDS-associated pathogen Penicillium marneffei (ATCC18224) and its near taxonomic relative Talaromyces stipitatus (ATCC10500).</title>
        <authorList>
            <person name="Nierman W.C."/>
            <person name="Fedorova-Abrams N.D."/>
            <person name="Andrianopoulos A."/>
        </authorList>
    </citation>
    <scope>NUCLEOTIDE SEQUENCE [LARGE SCALE GENOMIC DNA]</scope>
    <source>
        <strain evidence="14">ATCC 18224 / CBS 334.59 / QM 7333</strain>
    </source>
</reference>
<evidence type="ECO:0000256" key="1">
    <source>
        <dbReference type="ARBA" id="ARBA00003231"/>
    </source>
</evidence>
<comment type="subunit">
    <text evidence="4">Binds ubiquitin and polyubiquitinated proteins.</text>
</comment>
<evidence type="ECO:0000256" key="5">
    <source>
        <dbReference type="ARBA" id="ARBA00021491"/>
    </source>
</evidence>
<dbReference type="PhylomeDB" id="B6QRU4"/>
<sequence length="440" mass="47852">MRIAVSVIKPDGSDADIISLDVAGDMTLEVLKAVIESDSNIPPSAQRLVYNNQLLSNDAQTLEQVGILEGDMLLVHVGGGRPQPTSRSLGGPSASSQALQRQQQLQQQQQQQQPLFDTETLRLNLLGDPRVMETVRRQNPELAAAAEDPRRFQEVLLSQKRREQELERQKEAKIAALNADPFNIDAQREIEEIIRQQAVTENLHNAMEHHPESFGRVTMLYIPVEVNGKPIKAFVDSGAQVTIMSPECAAACNIMRLVDQRYGGIAKGVGTAKIIGRVHSAQLKIGSMFLPCSFTVMEGKHIDLLLGLDMLRRHQACIDLGRGALVIQDQAVPFLGEAEIPKEFQDEFEDEPVIRGADGAEIGARSGAVTHQAEKPPAQQAAQPQTRTLGGASQPSTSSRWSASSINKITELGFSREQAISGLDASNGNVDQAINFLLGG</sequence>
<evidence type="ECO:0000313" key="13">
    <source>
        <dbReference type="EMBL" id="EEA21104.1"/>
    </source>
</evidence>
<dbReference type="SUPFAM" id="SSF50630">
    <property type="entry name" value="Acid proteases"/>
    <property type="match status" value="1"/>
</dbReference>
<dbReference type="InterPro" id="IPR033882">
    <property type="entry name" value="DDI1_N"/>
</dbReference>
<dbReference type="PANTHER" id="PTHR15397:SF3">
    <property type="entry name" value="DNA DAMAGE INDUCIBLE 1 HOMOLOG 2"/>
    <property type="match status" value="1"/>
</dbReference>
<dbReference type="GO" id="GO:0006508">
    <property type="term" value="P:proteolysis"/>
    <property type="evidence" value="ECO:0007669"/>
    <property type="project" value="UniProtKB-KW"/>
</dbReference>
<keyword evidence="14" id="KW-1185">Reference proteome</keyword>
<dbReference type="InterPro" id="IPR000626">
    <property type="entry name" value="Ubiquitin-like_dom"/>
</dbReference>
<evidence type="ECO:0000256" key="10">
    <source>
        <dbReference type="SAM" id="MobiDB-lite"/>
    </source>
</evidence>
<evidence type="ECO:0000256" key="2">
    <source>
        <dbReference type="ARBA" id="ARBA00004496"/>
    </source>
</evidence>
<dbReference type="Pfam" id="PF09668">
    <property type="entry name" value="Asp_protease"/>
    <property type="match status" value="1"/>
</dbReference>
<dbReference type="CDD" id="cd05479">
    <property type="entry name" value="RP_DDI"/>
    <property type="match status" value="1"/>
</dbReference>
<evidence type="ECO:0000256" key="4">
    <source>
        <dbReference type="ARBA" id="ARBA00011128"/>
    </source>
</evidence>
<dbReference type="Pfam" id="PF00627">
    <property type="entry name" value="UBA"/>
    <property type="match status" value="1"/>
</dbReference>
<dbReference type="VEuPathDB" id="FungiDB:PMAA_049090"/>
<dbReference type="Proteomes" id="UP000001294">
    <property type="component" value="Unassembled WGS sequence"/>
</dbReference>
<evidence type="ECO:0000313" key="14">
    <source>
        <dbReference type="Proteomes" id="UP000001294"/>
    </source>
</evidence>
<feature type="compositionally biased region" description="Low complexity" evidence="10">
    <location>
        <begin position="376"/>
        <end position="385"/>
    </location>
</feature>
<dbReference type="HOGENOM" id="CLU_020435_2_0_1"/>
<dbReference type="OrthoDB" id="1047367at2759"/>
<dbReference type="GO" id="GO:0004190">
    <property type="term" value="F:aspartic-type endopeptidase activity"/>
    <property type="evidence" value="ECO:0007669"/>
    <property type="project" value="UniProtKB-KW"/>
</dbReference>
<dbReference type="PROSITE" id="PS50053">
    <property type="entry name" value="UBIQUITIN_2"/>
    <property type="match status" value="1"/>
</dbReference>
<keyword evidence="6" id="KW-0963">Cytoplasm</keyword>
<evidence type="ECO:0000256" key="3">
    <source>
        <dbReference type="ARBA" id="ARBA00009136"/>
    </source>
</evidence>
<evidence type="ECO:0000259" key="12">
    <source>
        <dbReference type="PROSITE" id="PS50053"/>
    </source>
</evidence>
<dbReference type="EMBL" id="DS995904">
    <property type="protein sequence ID" value="EEA21104.1"/>
    <property type="molecule type" value="Genomic_DNA"/>
</dbReference>
<dbReference type="MEROPS" id="A28.A06"/>
<evidence type="ECO:0000259" key="11">
    <source>
        <dbReference type="PROSITE" id="PS50030"/>
    </source>
</evidence>
<dbReference type="SUPFAM" id="SSF54236">
    <property type="entry name" value="Ubiquitin-like"/>
    <property type="match status" value="1"/>
</dbReference>
<keyword evidence="9" id="KW-0378">Hydrolase</keyword>
<feature type="compositionally biased region" description="Low complexity" evidence="10">
    <location>
        <begin position="97"/>
        <end position="113"/>
    </location>
</feature>
<feature type="compositionally biased region" description="Polar residues" evidence="10">
    <location>
        <begin position="386"/>
        <end position="403"/>
    </location>
</feature>
<dbReference type="Pfam" id="PF00240">
    <property type="entry name" value="ubiquitin"/>
    <property type="match status" value="1"/>
</dbReference>
<dbReference type="Gene3D" id="2.40.70.10">
    <property type="entry name" value="Acid Proteases"/>
    <property type="match status" value="1"/>
</dbReference>
<dbReference type="InterPro" id="IPR015940">
    <property type="entry name" value="UBA"/>
</dbReference>
<organism evidence="13 14">
    <name type="scientific">Talaromyces marneffei (strain ATCC 18224 / CBS 334.59 / QM 7333)</name>
    <name type="common">Penicillium marneffei</name>
    <dbReference type="NCBI Taxonomy" id="441960"/>
    <lineage>
        <taxon>Eukaryota</taxon>
        <taxon>Fungi</taxon>
        <taxon>Dikarya</taxon>
        <taxon>Ascomycota</taxon>
        <taxon>Pezizomycotina</taxon>
        <taxon>Eurotiomycetes</taxon>
        <taxon>Eurotiomycetidae</taxon>
        <taxon>Eurotiales</taxon>
        <taxon>Trichocomaceae</taxon>
        <taxon>Talaromyces</taxon>
        <taxon>Talaromyces sect. Talaromyces</taxon>
    </lineage>
</organism>
<evidence type="ECO:0000256" key="8">
    <source>
        <dbReference type="ARBA" id="ARBA00022750"/>
    </source>
</evidence>
<dbReference type="CDD" id="cd01796">
    <property type="entry name" value="Ubl_Ddi1_like"/>
    <property type="match status" value="1"/>
</dbReference>
<feature type="domain" description="Ubiquitin-like" evidence="12">
    <location>
        <begin position="1"/>
        <end position="77"/>
    </location>
</feature>
<accession>B6QRU4</accession>
<dbReference type="PANTHER" id="PTHR15397">
    <property type="entry name" value="SODIUM-GLUCOSE COTRANSPORTER REGULATORY PROTEIN -RELATED"/>
    <property type="match status" value="1"/>
</dbReference>
<dbReference type="STRING" id="441960.B6QRU4"/>
<comment type="subcellular location">
    <subcellularLocation>
        <location evidence="2">Cytoplasm</location>
    </subcellularLocation>
</comment>
<evidence type="ECO:0000256" key="6">
    <source>
        <dbReference type="ARBA" id="ARBA00022490"/>
    </source>
</evidence>
<comment type="function">
    <text evidence="1">Probable aspartic protease. May be involved in the regulation of exocytosis. Acts as a linker between the 19S proteasome and polyubiquitinated proteins via UBA domain interactions with ubiquitin for their subsequent degradation. Required for S-phase checkpoint control.</text>
</comment>
<evidence type="ECO:0000256" key="9">
    <source>
        <dbReference type="ARBA" id="ARBA00022801"/>
    </source>
</evidence>
<dbReference type="InterPro" id="IPR009060">
    <property type="entry name" value="UBA-like_sf"/>
</dbReference>
<evidence type="ECO:0000256" key="7">
    <source>
        <dbReference type="ARBA" id="ARBA00022670"/>
    </source>
</evidence>
<feature type="region of interest" description="Disordered" evidence="10">
    <location>
        <begin position="78"/>
        <end position="114"/>
    </location>
</feature>
<feature type="region of interest" description="Disordered" evidence="10">
    <location>
        <begin position="366"/>
        <end position="403"/>
    </location>
</feature>
<protein>
    <recommendedName>
        <fullName evidence="5">DNA damage-inducible protein 1</fullName>
    </recommendedName>
</protein>
<keyword evidence="7" id="KW-0645">Protease</keyword>
<dbReference type="SUPFAM" id="SSF46934">
    <property type="entry name" value="UBA-like"/>
    <property type="match status" value="1"/>
</dbReference>
<proteinExistence type="inferred from homology"/>